<protein>
    <submittedName>
        <fullName evidence="2">Uncharacterized protein</fullName>
    </submittedName>
</protein>
<evidence type="ECO:0000313" key="1">
    <source>
        <dbReference type="Proteomes" id="UP000887565"/>
    </source>
</evidence>
<evidence type="ECO:0000313" key="2">
    <source>
        <dbReference type="WBParaSite" id="nRc.2.0.1.t06344-RA"/>
    </source>
</evidence>
<reference evidence="2" key="1">
    <citation type="submission" date="2022-11" db="UniProtKB">
        <authorList>
            <consortium name="WormBaseParasite"/>
        </authorList>
    </citation>
    <scope>IDENTIFICATION</scope>
</reference>
<dbReference type="WBParaSite" id="nRc.2.0.1.t06344-RA">
    <property type="protein sequence ID" value="nRc.2.0.1.t06344-RA"/>
    <property type="gene ID" value="nRc.2.0.1.g06344"/>
</dbReference>
<keyword evidence="1" id="KW-1185">Reference proteome</keyword>
<dbReference type="AlphaFoldDB" id="A0A915HWT0"/>
<proteinExistence type="predicted"/>
<accession>A0A915HWT0</accession>
<organism evidence="1 2">
    <name type="scientific">Romanomermis culicivorax</name>
    <name type="common">Nematode worm</name>
    <dbReference type="NCBI Taxonomy" id="13658"/>
    <lineage>
        <taxon>Eukaryota</taxon>
        <taxon>Metazoa</taxon>
        <taxon>Ecdysozoa</taxon>
        <taxon>Nematoda</taxon>
        <taxon>Enoplea</taxon>
        <taxon>Dorylaimia</taxon>
        <taxon>Mermithida</taxon>
        <taxon>Mermithoidea</taxon>
        <taxon>Mermithidae</taxon>
        <taxon>Romanomermis</taxon>
    </lineage>
</organism>
<name>A0A915HWT0_ROMCU</name>
<sequence>MFYSQGSWASKFQSKFVLDRATWQVADYRGSAHVAIQYGTTSLYDIRYNTLKTVGKLLEKKSVKHRVFSADGSCLLNLANTTFSFGLAFHYSCT</sequence>
<dbReference type="Proteomes" id="UP000887565">
    <property type="component" value="Unplaced"/>
</dbReference>